<dbReference type="GeneID" id="300099004"/>
<evidence type="ECO:0008006" key="3">
    <source>
        <dbReference type="Google" id="ProtNLM"/>
    </source>
</evidence>
<dbReference type="STRING" id="73044.GCA_000725795_00858"/>
<dbReference type="PANTHER" id="PTHR39217:SF1">
    <property type="entry name" value="GLUTATHIONE SYNTHETASE"/>
    <property type="match status" value="1"/>
</dbReference>
<evidence type="ECO:0000313" key="2">
    <source>
        <dbReference type="Proteomes" id="UP000292547"/>
    </source>
</evidence>
<dbReference type="EMBL" id="CP032229">
    <property type="protein sequence ID" value="QBJ90378.1"/>
    <property type="molecule type" value="Genomic_DNA"/>
</dbReference>
<reference evidence="1 2" key="1">
    <citation type="submission" date="2018-08" db="EMBL/GenBank/DDBJ databases">
        <title>The complete genome sequence of Streptomyces seoulensis, a pioneer strain for nickel superoxide dismutase discovery.</title>
        <authorList>
            <person name="Shin J."/>
            <person name="Lee J.-S."/>
            <person name="Lee E.-J."/>
            <person name="Youn H.-D."/>
        </authorList>
    </citation>
    <scope>NUCLEOTIDE SEQUENCE [LARGE SCALE GENOMIC DNA]</scope>
    <source>
        <strain evidence="1 2">KCTC 9819</strain>
    </source>
</reference>
<organism evidence="1 2">
    <name type="scientific">Streptomyces seoulensis</name>
    <dbReference type="NCBI Taxonomy" id="73044"/>
    <lineage>
        <taxon>Bacteria</taxon>
        <taxon>Bacillati</taxon>
        <taxon>Actinomycetota</taxon>
        <taxon>Actinomycetes</taxon>
        <taxon>Kitasatosporales</taxon>
        <taxon>Streptomycetaceae</taxon>
        <taxon>Streptomyces</taxon>
    </lineage>
</organism>
<dbReference type="AlphaFoldDB" id="A0A4P6TXN1"/>
<gene>
    <name evidence="1" type="ORF">D0Z67_08675</name>
</gene>
<dbReference type="InterPro" id="IPR053191">
    <property type="entry name" value="DcsG_Biosynth_Enzyme"/>
</dbReference>
<dbReference type="PANTHER" id="PTHR39217">
    <property type="match status" value="1"/>
</dbReference>
<dbReference type="SUPFAM" id="SSF56059">
    <property type="entry name" value="Glutathione synthetase ATP-binding domain-like"/>
    <property type="match status" value="1"/>
</dbReference>
<dbReference type="Proteomes" id="UP000292547">
    <property type="component" value="Chromosome"/>
</dbReference>
<evidence type="ECO:0000313" key="1">
    <source>
        <dbReference type="EMBL" id="QBJ90378.1"/>
    </source>
</evidence>
<sequence length="298" mass="32452">MPRIALATYDPGTAPSKDPDLPGLVAELRAAGADAEARFWDDPDADWAGYDLVLIRSTWDYTWRTAEFLAWADRVDALTRLLNPVDVVHWNVDKRYLGELASAGVPTVPTRYLPPGPPPPPGAEPGLPTGHEYVIKPASGAGARYAARYTPEERELAVKQLAHMHAEGLTAMVQPYMRGVDQHGERALHFFGGRLLHASRKGAVLVPGTPFDAVKTAHPKLEKWQPTAAELDVAERALAAVPGGAERLLYGRVDLIDGADGQPCVLELELVEPHLFLDLHPESRPRVARLIIEAAQSS</sequence>
<protein>
    <recommendedName>
        <fullName evidence="3">ATP-grasp domain-containing protein</fullName>
    </recommendedName>
</protein>
<keyword evidence="2" id="KW-1185">Reference proteome</keyword>
<dbReference type="KEGG" id="sseo:D0Z67_08675"/>
<proteinExistence type="predicted"/>
<name>A0A4P6TXN1_STRSO</name>
<dbReference type="OrthoDB" id="3373978at2"/>
<accession>A0A4P6TXN1</accession>
<dbReference type="RefSeq" id="WP_031179690.1">
    <property type="nucleotide sequence ID" value="NZ_CP032229.1"/>
</dbReference>